<evidence type="ECO:0000256" key="1">
    <source>
        <dbReference type="SAM" id="Phobius"/>
    </source>
</evidence>
<evidence type="ECO:0000313" key="2">
    <source>
        <dbReference type="EMBL" id="EEI17094.1"/>
    </source>
</evidence>
<feature type="transmembrane region" description="Helical" evidence="1">
    <location>
        <begin position="146"/>
        <end position="168"/>
    </location>
</feature>
<gene>
    <name evidence="2" type="ORF">HMPREF0298_1114</name>
</gene>
<dbReference type="Proteomes" id="UP000006196">
    <property type="component" value="Unassembled WGS sequence"/>
</dbReference>
<dbReference type="STRING" id="525263.HMPREF0298_1114"/>
<keyword evidence="1" id="KW-0472">Membrane</keyword>
<keyword evidence="1" id="KW-0812">Transmembrane</keyword>
<comment type="caution">
    <text evidence="2">The sequence shown here is derived from an EMBL/GenBank/DDBJ whole genome shotgun (WGS) entry which is preliminary data.</text>
</comment>
<dbReference type="AlphaFoldDB" id="C0XRP4"/>
<evidence type="ECO:0000313" key="3">
    <source>
        <dbReference type="Proteomes" id="UP000006196"/>
    </source>
</evidence>
<dbReference type="RefSeq" id="WP_006839839.1">
    <property type="nucleotide sequence ID" value="NZ_GG667192.1"/>
</dbReference>
<organism evidence="2 3">
    <name type="scientific">Corynebacterium lipophiloflavum (strain ATCC 700352 / DSM 44291 / CCUG 37336 / JCM 10383 / DMMZ 1944)</name>
    <dbReference type="NCBI Taxonomy" id="525263"/>
    <lineage>
        <taxon>Bacteria</taxon>
        <taxon>Bacillati</taxon>
        <taxon>Actinomycetota</taxon>
        <taxon>Actinomycetes</taxon>
        <taxon>Mycobacteriales</taxon>
        <taxon>Corynebacteriaceae</taxon>
        <taxon>Corynebacterium</taxon>
    </lineage>
</organism>
<sequence length="169" mass="18783">MHYVSWDRSDKDNLKLLAENGPEVLGVFTHERATVGDQEWELVTSPESGAVATRAGEEIVRATGSLKRDKNIPVTVEGRGYALVNEWSKNWIVDDAAGNKVAQFTQDHNGVRRAILEFEGETQLPATDIAALAWVSREVLETKKMINSTVLIAFLVFLSIFVVVVFLIQ</sequence>
<reference evidence="2" key="1">
    <citation type="submission" date="2009-01" db="EMBL/GenBank/DDBJ databases">
        <authorList>
            <person name="Qin X."/>
            <person name="Bachman B."/>
            <person name="Battles P."/>
            <person name="Bell A."/>
            <person name="Bess C."/>
            <person name="Bickham C."/>
            <person name="Chaboub L."/>
            <person name="Chen D."/>
            <person name="Coyle M."/>
            <person name="Deiros D.R."/>
            <person name="Dinh H."/>
            <person name="Forbes L."/>
            <person name="Fowler G."/>
            <person name="Francisco L."/>
            <person name="Fu Q."/>
            <person name="Gubbala S."/>
            <person name="Hale W."/>
            <person name="Han Y."/>
            <person name="Hemphill L."/>
            <person name="Highlander S.K."/>
            <person name="Hirani K."/>
            <person name="Hogues M."/>
            <person name="Jackson L."/>
            <person name="Jakkamsetti A."/>
            <person name="Javaid M."/>
            <person name="Jiang H."/>
            <person name="Korchina V."/>
            <person name="Kovar C."/>
            <person name="Lara F."/>
            <person name="Lee S."/>
            <person name="Mata R."/>
            <person name="Mathew T."/>
            <person name="Moen C."/>
            <person name="Morales K."/>
            <person name="Munidasa M."/>
            <person name="Nazareth L."/>
            <person name="Ngo R."/>
            <person name="Nguyen L."/>
            <person name="Okwuonu G."/>
            <person name="Ongeri F."/>
            <person name="Patil S."/>
            <person name="Petrosino J."/>
            <person name="Pham C."/>
            <person name="Pham P."/>
            <person name="Pu L.-L."/>
            <person name="Puazo M."/>
            <person name="Raj R."/>
            <person name="Reid J."/>
            <person name="Rouhana J."/>
            <person name="Saada N."/>
            <person name="Shang Y."/>
            <person name="Simmons D."/>
            <person name="Thornton R."/>
            <person name="Warren J."/>
            <person name="Weissenberger G."/>
            <person name="Zhang J."/>
            <person name="Zhang L."/>
            <person name="Zhou C."/>
            <person name="Zhu D."/>
            <person name="Muzny D."/>
            <person name="Worley K."/>
            <person name="Gibbs R."/>
        </authorList>
    </citation>
    <scope>NUCLEOTIDE SEQUENCE [LARGE SCALE GENOMIC DNA]</scope>
    <source>
        <strain evidence="2">DSM 44291</strain>
    </source>
</reference>
<accession>C0XRP4</accession>
<dbReference type="OrthoDB" id="4418870at2"/>
<keyword evidence="3" id="KW-1185">Reference proteome</keyword>
<name>C0XRP4_CORLD</name>
<protein>
    <submittedName>
        <fullName evidence="2">Uncharacterized protein</fullName>
    </submittedName>
</protein>
<proteinExistence type="predicted"/>
<dbReference type="EMBL" id="ACHJ01000105">
    <property type="protein sequence ID" value="EEI17094.1"/>
    <property type="molecule type" value="Genomic_DNA"/>
</dbReference>
<dbReference type="HOGENOM" id="CLU_124344_0_0_11"/>
<dbReference type="eggNOG" id="ENOG5031IPT">
    <property type="taxonomic scope" value="Bacteria"/>
</dbReference>
<keyword evidence="1" id="KW-1133">Transmembrane helix</keyword>